<dbReference type="EMBL" id="SPIA01000001">
    <property type="protein sequence ID" value="TFH69345.1"/>
    <property type="molecule type" value="Genomic_DNA"/>
</dbReference>
<gene>
    <name evidence="1" type="ORF">E3W66_03030</name>
</gene>
<keyword evidence="2" id="KW-1185">Reference proteome</keyword>
<organism evidence="1 2">
    <name type="scientific">Gammaproteobacteria bacterium LSUCC0057</name>
    <dbReference type="NCBI Taxonomy" id="2559237"/>
    <lineage>
        <taxon>Bacteria</taxon>
        <taxon>Pseudomonadati</taxon>
        <taxon>Pseudomonadota</taxon>
        <taxon>Gammaproteobacteria</taxon>
        <taxon>Cellvibrionales</taxon>
        <taxon>Porticoccaceae</taxon>
        <taxon>SAR92 clade</taxon>
    </lineage>
</organism>
<dbReference type="InterPro" id="IPR022028">
    <property type="entry name" value="DUF3604"/>
</dbReference>
<evidence type="ECO:0000313" key="1">
    <source>
        <dbReference type="EMBL" id="TFH69345.1"/>
    </source>
</evidence>
<dbReference type="AlphaFoldDB" id="A0A4Y8UKN3"/>
<reference evidence="1 2" key="1">
    <citation type="submission" date="2019-03" db="EMBL/GenBank/DDBJ databases">
        <title>Draft genome of Gammaproteobacteria bacterium LSUCC0057, a member of the SAR92 clade.</title>
        <authorList>
            <person name="Lanclos V.C."/>
            <person name="Doiron C."/>
            <person name="Henson M.W."/>
            <person name="Thrash J.C."/>
        </authorList>
    </citation>
    <scope>NUCLEOTIDE SEQUENCE [LARGE SCALE GENOMIC DNA]</scope>
    <source>
        <strain evidence="1 2">LSUCC0057</strain>
    </source>
</reference>
<evidence type="ECO:0000313" key="2">
    <source>
        <dbReference type="Proteomes" id="UP000298133"/>
    </source>
</evidence>
<sequence length="654" mass="72250">MGRLRGSRKGPEVGFSVYDRVTSEQTKIAGLTIVKRLLFTVLLTAVCLTTAQAETPAEPYSPFLGSSHLTQPLWGDTHLHTNLSLDARAFGVTLGQQQAYRLARGERVVSSHGEALRLARPLDFLVVSDHSDGMGAMEEIIAGNPALLKDAKVADWHQRLVAGGQSALGATMEVIADFTNAKMPDVLVDQAFSNSIWSNYLAVADQYNQPGQFTTLVGYEWTSTENGNNLHRNVIYRGGAEQAGQLLPFTTLESFNPEDLWRWMARYEQTTGSQVLALAHNGNVSNGLMFPTESNPATGQPLTAEYASERARWEPLYEITQIKGDGESHPYLSTNDEFAGHDVLWDTSNLLLVPKEKSMLQYEYAREALKNGLKLEEKLGVNPYQFGVIGSTDSHTALATGEESNFFGKHSGVEPDAERLSRVIGSLGDAKYMSWQALASGYAAVWASENTREAIFDAMKRREVYATTGPRITVRFFGGWSFKPGDEHSSQMVAKGYQLGVPMGGELAAAGERVPSFLISASKDPLSGNLDRVQVVKGWLDQRGESHEKVYDVEWSDKARRQRTADGRVPPVGNTVDIATATWSNSIGAQQLATVWSDPDFDPEQRAFYYLRVLEIPTPRWTTYDAARYNLTVSDDYPATVQERAYTSAIWYTP</sequence>
<comment type="caution">
    <text evidence="1">The sequence shown here is derived from an EMBL/GenBank/DDBJ whole genome shotgun (WGS) entry which is preliminary data.</text>
</comment>
<name>A0A4Y8UKN3_9GAMM</name>
<accession>A0A4Y8UKN3</accession>
<dbReference type="Gene3D" id="3.20.20.140">
    <property type="entry name" value="Metal-dependent hydrolases"/>
    <property type="match status" value="1"/>
</dbReference>
<dbReference type="Pfam" id="PF12228">
    <property type="entry name" value="DUF3604"/>
    <property type="match status" value="1"/>
</dbReference>
<proteinExistence type="predicted"/>
<dbReference type="Proteomes" id="UP000298133">
    <property type="component" value="Unassembled WGS sequence"/>
</dbReference>
<protein>
    <submittedName>
        <fullName evidence="1">DUF3604 domain-containing protein</fullName>
    </submittedName>
</protein>
<dbReference type="OrthoDB" id="543560at2"/>